<keyword evidence="3 5" id="KW-1133">Transmembrane helix</keyword>
<evidence type="ECO:0000256" key="3">
    <source>
        <dbReference type="ARBA" id="ARBA00022989"/>
    </source>
</evidence>
<feature type="transmembrane region" description="Helical" evidence="5">
    <location>
        <begin position="50"/>
        <end position="74"/>
    </location>
</feature>
<evidence type="ECO:0000256" key="1">
    <source>
        <dbReference type="ARBA" id="ARBA00004141"/>
    </source>
</evidence>
<dbReference type="Proteomes" id="UP000193200">
    <property type="component" value="Unassembled WGS sequence"/>
</dbReference>
<evidence type="ECO:0000313" key="8">
    <source>
        <dbReference type="Proteomes" id="UP000193200"/>
    </source>
</evidence>
<reference evidence="7 8" key="1">
    <citation type="submission" date="2017-03" db="EMBL/GenBank/DDBJ databases">
        <authorList>
            <person name="Afonso C.L."/>
            <person name="Miller P.J."/>
            <person name="Scott M.A."/>
            <person name="Spackman E."/>
            <person name="Goraichik I."/>
            <person name="Dimitrov K.M."/>
            <person name="Suarez D.L."/>
            <person name="Swayne D.E."/>
        </authorList>
    </citation>
    <scope>NUCLEOTIDE SEQUENCE [LARGE SCALE GENOMIC DNA]</scope>
    <source>
        <strain evidence="7 8">CECT 7691</strain>
    </source>
</reference>
<evidence type="ECO:0000259" key="6">
    <source>
        <dbReference type="Pfam" id="PF01061"/>
    </source>
</evidence>
<feature type="transmembrane region" description="Helical" evidence="5">
    <location>
        <begin position="95"/>
        <end position="120"/>
    </location>
</feature>
<keyword evidence="8" id="KW-1185">Reference proteome</keyword>
<organism evidence="7 8">
    <name type="scientific">Oceanibacterium hippocampi</name>
    <dbReference type="NCBI Taxonomy" id="745714"/>
    <lineage>
        <taxon>Bacteria</taxon>
        <taxon>Pseudomonadati</taxon>
        <taxon>Pseudomonadota</taxon>
        <taxon>Alphaproteobacteria</taxon>
        <taxon>Sneathiellales</taxon>
        <taxon>Sneathiellaceae</taxon>
        <taxon>Oceanibacterium</taxon>
    </lineage>
</organism>
<protein>
    <submittedName>
        <fullName evidence="7">ABC-2 family transporter protein</fullName>
    </submittedName>
</protein>
<dbReference type="InterPro" id="IPR013525">
    <property type="entry name" value="ABC2_TM"/>
</dbReference>
<accession>A0A1Y5R7I6</accession>
<comment type="subcellular location">
    <subcellularLocation>
        <location evidence="1">Membrane</location>
        <topology evidence="1">Multi-pass membrane protein</topology>
    </subcellularLocation>
</comment>
<proteinExistence type="predicted"/>
<feature type="transmembrane region" description="Helical" evidence="5">
    <location>
        <begin position="217"/>
        <end position="237"/>
    </location>
</feature>
<dbReference type="InParanoid" id="A0A1Y5R7I6"/>
<name>A0A1Y5R7I6_9PROT</name>
<dbReference type="PANTHER" id="PTHR43229">
    <property type="entry name" value="NODULATION PROTEIN J"/>
    <property type="match status" value="1"/>
</dbReference>
<dbReference type="PIRSF" id="PIRSF006648">
    <property type="entry name" value="DrrB"/>
    <property type="match status" value="1"/>
</dbReference>
<dbReference type="EMBL" id="FWFR01000001">
    <property type="protein sequence ID" value="SLN10933.1"/>
    <property type="molecule type" value="Genomic_DNA"/>
</dbReference>
<dbReference type="GO" id="GO:0140359">
    <property type="term" value="F:ABC-type transporter activity"/>
    <property type="evidence" value="ECO:0007669"/>
    <property type="project" value="InterPro"/>
</dbReference>
<evidence type="ECO:0000313" key="7">
    <source>
        <dbReference type="EMBL" id="SLN10933.1"/>
    </source>
</evidence>
<dbReference type="InterPro" id="IPR051784">
    <property type="entry name" value="Nod_factor_ABC_transporter"/>
</dbReference>
<gene>
    <name evidence="7" type="ORF">OCH7691_00073</name>
</gene>
<feature type="domain" description="ABC-2 type transporter transmembrane" evidence="6">
    <location>
        <begin position="8"/>
        <end position="196"/>
    </location>
</feature>
<dbReference type="PANTHER" id="PTHR43229:SF3">
    <property type="entry name" value="ABC-TYPE MULTIDRUG TRANSPORT SYSTEM, PERMEASE COMPONENT"/>
    <property type="match status" value="1"/>
</dbReference>
<evidence type="ECO:0000256" key="2">
    <source>
        <dbReference type="ARBA" id="ARBA00022692"/>
    </source>
</evidence>
<dbReference type="InterPro" id="IPR000412">
    <property type="entry name" value="ABC_2_transport"/>
</dbReference>
<sequence length="245" mass="25833">MRLTASYFRAGLKELLRNPGYWVPTILFPAMLFSFFGAEMAGGGTLAGQLGTVSFTVYAVVGVSFYQFGVGVAQDRETPWEGYLKTLPTSPRPRIAARLLTAILFALGAAALVIAVSRAVTGTSFSAATLGQLALVLFAGAVPFTLLGIAIGYLTSARASVAVANMLFLPLAFVGGLWLPPQALPDPVAAISPYTPTRELAELAWAVVLGRSPDKTAILGLIGYTLLFGLVAGWAAARDQWTRYG</sequence>
<evidence type="ECO:0000256" key="4">
    <source>
        <dbReference type="ARBA" id="ARBA00023136"/>
    </source>
</evidence>
<feature type="transmembrane region" description="Helical" evidence="5">
    <location>
        <begin position="21"/>
        <end position="38"/>
    </location>
</feature>
<dbReference type="GO" id="GO:0043190">
    <property type="term" value="C:ATP-binding cassette (ABC) transporter complex"/>
    <property type="evidence" value="ECO:0007669"/>
    <property type="project" value="InterPro"/>
</dbReference>
<keyword evidence="2 5" id="KW-0812">Transmembrane</keyword>
<dbReference type="AlphaFoldDB" id="A0A1Y5R7I6"/>
<keyword evidence="4 5" id="KW-0472">Membrane</keyword>
<dbReference type="Pfam" id="PF01061">
    <property type="entry name" value="ABC2_membrane"/>
    <property type="match status" value="1"/>
</dbReference>
<dbReference type="RefSeq" id="WP_085881448.1">
    <property type="nucleotide sequence ID" value="NZ_FWFR01000001.1"/>
</dbReference>
<feature type="transmembrane region" description="Helical" evidence="5">
    <location>
        <begin position="161"/>
        <end position="179"/>
    </location>
</feature>
<dbReference type="OrthoDB" id="9786643at2"/>
<evidence type="ECO:0000256" key="5">
    <source>
        <dbReference type="SAM" id="Phobius"/>
    </source>
</evidence>
<feature type="transmembrane region" description="Helical" evidence="5">
    <location>
        <begin position="132"/>
        <end position="154"/>
    </location>
</feature>